<sequence>PFDLINDFDLDEEIFNDANEAKFRECINGVALSSEVQQKIRDDVKNLLDQ</sequence>
<evidence type="ECO:0000313" key="1">
    <source>
        <dbReference type="EMBL" id="CAF4964501.1"/>
    </source>
</evidence>
<gene>
    <name evidence="1" type="ORF">QYT958_LOCUS34603</name>
</gene>
<dbReference type="Proteomes" id="UP000663848">
    <property type="component" value="Unassembled WGS sequence"/>
</dbReference>
<accession>A0A821YJU7</accession>
<dbReference type="EMBL" id="CAJOBR010025072">
    <property type="protein sequence ID" value="CAF4964501.1"/>
    <property type="molecule type" value="Genomic_DNA"/>
</dbReference>
<dbReference type="AlphaFoldDB" id="A0A821YJU7"/>
<proteinExistence type="predicted"/>
<organism evidence="1 2">
    <name type="scientific">Rotaria socialis</name>
    <dbReference type="NCBI Taxonomy" id="392032"/>
    <lineage>
        <taxon>Eukaryota</taxon>
        <taxon>Metazoa</taxon>
        <taxon>Spiralia</taxon>
        <taxon>Gnathifera</taxon>
        <taxon>Rotifera</taxon>
        <taxon>Eurotatoria</taxon>
        <taxon>Bdelloidea</taxon>
        <taxon>Philodinida</taxon>
        <taxon>Philodinidae</taxon>
        <taxon>Rotaria</taxon>
    </lineage>
</organism>
<reference evidence="1" key="1">
    <citation type="submission" date="2021-02" db="EMBL/GenBank/DDBJ databases">
        <authorList>
            <person name="Nowell W R."/>
        </authorList>
    </citation>
    <scope>NUCLEOTIDE SEQUENCE</scope>
</reference>
<name>A0A821YJU7_9BILA</name>
<evidence type="ECO:0000313" key="2">
    <source>
        <dbReference type="Proteomes" id="UP000663848"/>
    </source>
</evidence>
<protein>
    <submittedName>
        <fullName evidence="1">Uncharacterized protein</fullName>
    </submittedName>
</protein>
<comment type="caution">
    <text evidence="1">The sequence shown here is derived from an EMBL/GenBank/DDBJ whole genome shotgun (WGS) entry which is preliminary data.</text>
</comment>
<feature type="non-terminal residue" evidence="1">
    <location>
        <position position="1"/>
    </location>
</feature>